<dbReference type="AlphaFoldDB" id="A0A1T2X0P3"/>
<dbReference type="EMBL" id="MSZX01000017">
    <property type="protein sequence ID" value="OPA73440.1"/>
    <property type="molecule type" value="Genomic_DNA"/>
</dbReference>
<keyword evidence="2" id="KW-0456">Lyase</keyword>
<protein>
    <submittedName>
        <fullName evidence="3">Cobalamin biosynthesis protein CbiX</fullName>
    </submittedName>
</protein>
<dbReference type="Pfam" id="PF01903">
    <property type="entry name" value="CbiX"/>
    <property type="match status" value="2"/>
</dbReference>
<reference evidence="3 4" key="1">
    <citation type="submission" date="2017-01" db="EMBL/GenBank/DDBJ databases">
        <title>Genome analysis of Paenibacillus selenitrireducens ES3-24.</title>
        <authorList>
            <person name="Xu D."/>
            <person name="Yao R."/>
            <person name="Zheng S."/>
        </authorList>
    </citation>
    <scope>NUCLEOTIDE SEQUENCE [LARGE SCALE GENOMIC DNA]</scope>
    <source>
        <strain evidence="3 4">ES3-24</strain>
    </source>
</reference>
<accession>A0A1T2X0P3</accession>
<keyword evidence="1" id="KW-0479">Metal-binding</keyword>
<evidence type="ECO:0000313" key="4">
    <source>
        <dbReference type="Proteomes" id="UP000190188"/>
    </source>
</evidence>
<keyword evidence="4" id="KW-1185">Reference proteome</keyword>
<dbReference type="PANTHER" id="PTHR33542">
    <property type="entry name" value="SIROHYDROCHLORIN FERROCHELATASE, CHLOROPLASTIC"/>
    <property type="match status" value="1"/>
</dbReference>
<dbReference type="CDD" id="cd03416">
    <property type="entry name" value="CbiX_SirB_N"/>
    <property type="match status" value="1"/>
</dbReference>
<dbReference type="InterPro" id="IPR050963">
    <property type="entry name" value="Sirohydro_Cobaltochel/CbiX"/>
</dbReference>
<dbReference type="SUPFAM" id="SSF53800">
    <property type="entry name" value="Chelatase"/>
    <property type="match status" value="1"/>
</dbReference>
<sequence>MNPGFLVICHGSRDASWVVLVDEAVQQAVLPEGLPVEVVFLEIVEGRLIQDGIDRLEAKGVTDLLVIPFFVSGGSTHLDEIAYALGVKAEPAIETDLGPFRVRANVYFGQPMDSEPEELAKIIIEKHHENLSAEESKDPEVLLLVAHGSDHPVFYERWVQGIQRIADEVRKQDKFVEVDTALLLPDQMYDKIIRWQNETDYTVRLVPLFLSSGYFTNRVIPKRMGQAVCKYNGQALLPHPLVSRWLERQARTALQSARKNT</sequence>
<proteinExistence type="predicted"/>
<name>A0A1T2X0P3_9BACL</name>
<dbReference type="GO" id="GO:0016829">
    <property type="term" value="F:lyase activity"/>
    <property type="evidence" value="ECO:0007669"/>
    <property type="project" value="UniProtKB-KW"/>
</dbReference>
<evidence type="ECO:0000256" key="1">
    <source>
        <dbReference type="ARBA" id="ARBA00022723"/>
    </source>
</evidence>
<dbReference type="PANTHER" id="PTHR33542:SF3">
    <property type="entry name" value="SIROHYDROCHLORIN FERROCHELATASE, CHLOROPLASTIC"/>
    <property type="match status" value="1"/>
</dbReference>
<dbReference type="OrthoDB" id="1489951at2"/>
<dbReference type="Gene3D" id="3.40.50.1400">
    <property type="match status" value="2"/>
</dbReference>
<evidence type="ECO:0000313" key="3">
    <source>
        <dbReference type="EMBL" id="OPA73440.1"/>
    </source>
</evidence>
<dbReference type="GO" id="GO:0046872">
    <property type="term" value="F:metal ion binding"/>
    <property type="evidence" value="ECO:0007669"/>
    <property type="project" value="UniProtKB-KW"/>
</dbReference>
<dbReference type="RefSeq" id="WP_078502622.1">
    <property type="nucleotide sequence ID" value="NZ_MSZX01000017.1"/>
</dbReference>
<dbReference type="Proteomes" id="UP000190188">
    <property type="component" value="Unassembled WGS sequence"/>
</dbReference>
<comment type="caution">
    <text evidence="3">The sequence shown here is derived from an EMBL/GenBank/DDBJ whole genome shotgun (WGS) entry which is preliminary data.</text>
</comment>
<gene>
    <name evidence="3" type="ORF">BVG16_28650</name>
</gene>
<organism evidence="3 4">
    <name type="scientific">Paenibacillus selenitireducens</name>
    <dbReference type="NCBI Taxonomy" id="1324314"/>
    <lineage>
        <taxon>Bacteria</taxon>
        <taxon>Bacillati</taxon>
        <taxon>Bacillota</taxon>
        <taxon>Bacilli</taxon>
        <taxon>Bacillales</taxon>
        <taxon>Paenibacillaceae</taxon>
        <taxon>Paenibacillus</taxon>
    </lineage>
</organism>
<dbReference type="InterPro" id="IPR002762">
    <property type="entry name" value="CbiX-like"/>
</dbReference>
<dbReference type="STRING" id="1324314.BVG16_28650"/>
<evidence type="ECO:0000256" key="2">
    <source>
        <dbReference type="ARBA" id="ARBA00023239"/>
    </source>
</evidence>